<name>A0A7I4EZ31_PHYPA</name>
<keyword evidence="3" id="KW-0472">Membrane</keyword>
<feature type="domain" description="Chalcone isomerase" evidence="4">
    <location>
        <begin position="135"/>
        <end position="333"/>
    </location>
</feature>
<dbReference type="FunCoup" id="A0A7I4EZ31">
    <property type="interactions" value="791"/>
</dbReference>
<reference evidence="5 6" key="2">
    <citation type="journal article" date="2018" name="Plant J.">
        <title>The Physcomitrella patens chromosome-scale assembly reveals moss genome structure and evolution.</title>
        <authorList>
            <person name="Lang D."/>
            <person name="Ullrich K.K."/>
            <person name="Murat F."/>
            <person name="Fuchs J."/>
            <person name="Jenkins J."/>
            <person name="Haas F.B."/>
            <person name="Piednoel M."/>
            <person name="Gundlach H."/>
            <person name="Van Bel M."/>
            <person name="Meyberg R."/>
            <person name="Vives C."/>
            <person name="Morata J."/>
            <person name="Symeonidi A."/>
            <person name="Hiss M."/>
            <person name="Muchero W."/>
            <person name="Kamisugi Y."/>
            <person name="Saleh O."/>
            <person name="Blanc G."/>
            <person name="Decker E.L."/>
            <person name="van Gessel N."/>
            <person name="Grimwood J."/>
            <person name="Hayes R.D."/>
            <person name="Graham S.W."/>
            <person name="Gunter L.E."/>
            <person name="McDaniel S.F."/>
            <person name="Hoernstein S.N.W."/>
            <person name="Larsson A."/>
            <person name="Li F.W."/>
            <person name="Perroud P.F."/>
            <person name="Phillips J."/>
            <person name="Ranjan P."/>
            <person name="Rokshar D.S."/>
            <person name="Rothfels C.J."/>
            <person name="Schneider L."/>
            <person name="Shu S."/>
            <person name="Stevenson D.W."/>
            <person name="Thummler F."/>
            <person name="Tillich M."/>
            <person name="Villarreal Aguilar J.C."/>
            <person name="Widiez T."/>
            <person name="Wong G.K."/>
            <person name="Wymore A."/>
            <person name="Zhang Y."/>
            <person name="Zimmer A.D."/>
            <person name="Quatrano R.S."/>
            <person name="Mayer K.F.X."/>
            <person name="Goodstein D."/>
            <person name="Casacuberta J.M."/>
            <person name="Vandepoele K."/>
            <person name="Reski R."/>
            <person name="Cuming A.C."/>
            <person name="Tuskan G.A."/>
            <person name="Maumus F."/>
            <person name="Salse J."/>
            <person name="Schmutz J."/>
            <person name="Rensing S.A."/>
        </authorList>
    </citation>
    <scope>NUCLEOTIDE SEQUENCE [LARGE SCALE GENOMIC DNA]</scope>
    <source>
        <strain evidence="5 6">cv. Gransden 2004</strain>
    </source>
</reference>
<dbReference type="Pfam" id="PF02431">
    <property type="entry name" value="Chalcone"/>
    <property type="match status" value="1"/>
</dbReference>
<comment type="similarity">
    <text evidence="1 2">Belongs to the chalcone isomerase family.</text>
</comment>
<dbReference type="Gene3D" id="1.10.890.20">
    <property type="match status" value="1"/>
</dbReference>
<dbReference type="AlphaFoldDB" id="A0A7I4EZ31"/>
<dbReference type="EMBL" id="ABEU02000010">
    <property type="status" value="NOT_ANNOTATED_CDS"/>
    <property type="molecule type" value="Genomic_DNA"/>
</dbReference>
<dbReference type="InParanoid" id="A0A7I4EZ31"/>
<keyword evidence="3" id="KW-0812">Transmembrane</keyword>
<feature type="transmembrane region" description="Helical" evidence="3">
    <location>
        <begin position="6"/>
        <end position="25"/>
    </location>
</feature>
<dbReference type="InterPro" id="IPR016087">
    <property type="entry name" value="Chalcone_isomerase"/>
</dbReference>
<organism evidence="5 6">
    <name type="scientific">Physcomitrium patens</name>
    <name type="common">Spreading-leaved earth moss</name>
    <name type="synonym">Physcomitrella patens</name>
    <dbReference type="NCBI Taxonomy" id="3218"/>
    <lineage>
        <taxon>Eukaryota</taxon>
        <taxon>Viridiplantae</taxon>
        <taxon>Streptophyta</taxon>
        <taxon>Embryophyta</taxon>
        <taxon>Bryophyta</taxon>
        <taxon>Bryophytina</taxon>
        <taxon>Bryopsida</taxon>
        <taxon>Funariidae</taxon>
        <taxon>Funariales</taxon>
        <taxon>Funariaceae</taxon>
        <taxon>Physcomitrium</taxon>
    </lineage>
</organism>
<keyword evidence="6" id="KW-1185">Reference proteome</keyword>
<keyword evidence="3" id="KW-1133">Transmembrane helix</keyword>
<dbReference type="PANTHER" id="PTHR47698:SF2">
    <property type="entry name" value="FATTY-ACID-BINDING PROTEIN 3, CHLOROPLASTIC"/>
    <property type="match status" value="1"/>
</dbReference>
<dbReference type="OrthoDB" id="18193at2759"/>
<evidence type="ECO:0000256" key="3">
    <source>
        <dbReference type="SAM" id="Phobius"/>
    </source>
</evidence>
<gene>
    <name evidence="5" type="primary">LOC112287290</name>
</gene>
<dbReference type="EnsemblPlants" id="Pp3c10_20100V3.4">
    <property type="protein sequence ID" value="Pp3c10_20100V3.4"/>
    <property type="gene ID" value="Pp3c10_20100"/>
</dbReference>
<reference evidence="5" key="3">
    <citation type="submission" date="2020-12" db="UniProtKB">
        <authorList>
            <consortium name="EnsemblPlants"/>
        </authorList>
    </citation>
    <scope>IDENTIFICATION</scope>
</reference>
<dbReference type="PANTHER" id="PTHR47698">
    <property type="entry name" value="FATTY-ACID-BINDING PROTEIN 3, CHLOROPLASTIC"/>
    <property type="match status" value="1"/>
</dbReference>
<evidence type="ECO:0000313" key="6">
    <source>
        <dbReference type="Proteomes" id="UP000006727"/>
    </source>
</evidence>
<evidence type="ECO:0000256" key="2">
    <source>
        <dbReference type="RuleBase" id="RU361158"/>
    </source>
</evidence>
<dbReference type="Gene3D" id="3.50.70.10">
    <property type="match status" value="1"/>
</dbReference>
<dbReference type="InterPro" id="IPR036298">
    <property type="entry name" value="Chalcone_isomerase_sf"/>
</dbReference>
<evidence type="ECO:0000259" key="4">
    <source>
        <dbReference type="Pfam" id="PF02431"/>
    </source>
</evidence>
<dbReference type="GO" id="GO:0009570">
    <property type="term" value="C:chloroplast stroma"/>
    <property type="evidence" value="ECO:0000318"/>
    <property type="project" value="GO_Central"/>
</dbReference>
<protein>
    <recommendedName>
        <fullName evidence="2">Chalcone-flavonone isomerase family protein</fullName>
    </recommendedName>
</protein>
<evidence type="ECO:0000313" key="5">
    <source>
        <dbReference type="EnsemblPlants" id="Pp3c10_20100V3.4"/>
    </source>
</evidence>
<dbReference type="OMA" id="DRTIPRW"/>
<proteinExistence type="inferred from homology"/>
<dbReference type="SUPFAM" id="SSF54626">
    <property type="entry name" value="Chalcone isomerase"/>
    <property type="match status" value="1"/>
</dbReference>
<dbReference type="InterPro" id="IPR016088">
    <property type="entry name" value="Chalcone_isomerase_3-sand"/>
</dbReference>
<evidence type="ECO:0000256" key="1">
    <source>
        <dbReference type="ARBA" id="ARBA00007166"/>
    </source>
</evidence>
<dbReference type="InterPro" id="IPR016089">
    <property type="entry name" value="Chalcone_isomerase_bundle_sf"/>
</dbReference>
<dbReference type="Proteomes" id="UP000006727">
    <property type="component" value="Chromosome 10"/>
</dbReference>
<dbReference type="GO" id="GO:0006631">
    <property type="term" value="P:fatty acid metabolic process"/>
    <property type="evidence" value="ECO:0000318"/>
    <property type="project" value="GO_Central"/>
</dbReference>
<sequence>MHYCHYYLGLSIWVLIELLCVLFSADLELGFSVNDRSYLDLHFSLAMALLSCRAVSQSISISLSSVSVAASKPASRTNATKCGSARLQSSLVAGSQLGTSSILSVTAKSKVSVNKVLGVRAAVGADNVVTEPATSIKFALLLTVPDSSNTLTFLGAGVREKQIAFLKVKVYAVGVYAQPDVAASLASWKGKSAADLVKDEALFQELAQAPVEKALQIKLARDVDGATFWGALDEALVPRLTASGAGADGDAALAEFGNVFKNRSLQKGYVITLTWVQPSTLRIAVAESEAANLKTEASIESKALLSALYDVFLGTSAVSPSAKAAVAEGISKLP</sequence>
<dbReference type="GO" id="GO:0016872">
    <property type="term" value="F:intramolecular lyase activity"/>
    <property type="evidence" value="ECO:0007669"/>
    <property type="project" value="InterPro"/>
</dbReference>
<dbReference type="Gramene" id="Pp3c10_20100V3.4">
    <property type="protein sequence ID" value="Pp3c10_20100V3.4"/>
    <property type="gene ID" value="Pp3c10_20100"/>
</dbReference>
<accession>A0A7I4EZ31</accession>
<dbReference type="GO" id="GO:0005504">
    <property type="term" value="F:fatty acid binding"/>
    <property type="evidence" value="ECO:0000318"/>
    <property type="project" value="GO_Central"/>
</dbReference>
<reference evidence="5 6" key="1">
    <citation type="journal article" date="2008" name="Science">
        <title>The Physcomitrella genome reveals evolutionary insights into the conquest of land by plants.</title>
        <authorList>
            <person name="Rensing S."/>
            <person name="Lang D."/>
            <person name="Zimmer A."/>
            <person name="Terry A."/>
            <person name="Salamov A."/>
            <person name="Shapiro H."/>
            <person name="Nishiyama T."/>
            <person name="Perroud P.-F."/>
            <person name="Lindquist E."/>
            <person name="Kamisugi Y."/>
            <person name="Tanahashi T."/>
            <person name="Sakakibara K."/>
            <person name="Fujita T."/>
            <person name="Oishi K."/>
            <person name="Shin-I T."/>
            <person name="Kuroki Y."/>
            <person name="Toyoda A."/>
            <person name="Suzuki Y."/>
            <person name="Hashimoto A."/>
            <person name="Yamaguchi K."/>
            <person name="Sugano A."/>
            <person name="Kohara Y."/>
            <person name="Fujiyama A."/>
            <person name="Anterola A."/>
            <person name="Aoki S."/>
            <person name="Ashton N."/>
            <person name="Barbazuk W.B."/>
            <person name="Barker E."/>
            <person name="Bennetzen J."/>
            <person name="Bezanilla M."/>
            <person name="Blankenship R."/>
            <person name="Cho S.H."/>
            <person name="Dutcher S."/>
            <person name="Estelle M."/>
            <person name="Fawcett J.A."/>
            <person name="Gundlach H."/>
            <person name="Hanada K."/>
            <person name="Heyl A."/>
            <person name="Hicks K.A."/>
            <person name="Hugh J."/>
            <person name="Lohr M."/>
            <person name="Mayer K."/>
            <person name="Melkozernov A."/>
            <person name="Murata T."/>
            <person name="Nelson D."/>
            <person name="Pils B."/>
            <person name="Prigge M."/>
            <person name="Reiss B."/>
            <person name="Renner T."/>
            <person name="Rombauts S."/>
            <person name="Rushton P."/>
            <person name="Sanderfoot A."/>
            <person name="Schween G."/>
            <person name="Shiu S.-H."/>
            <person name="Stueber K."/>
            <person name="Theodoulou F.L."/>
            <person name="Tu H."/>
            <person name="Van de Peer Y."/>
            <person name="Verrier P.J."/>
            <person name="Waters E."/>
            <person name="Wood A."/>
            <person name="Yang L."/>
            <person name="Cove D."/>
            <person name="Cuming A."/>
            <person name="Hasebe M."/>
            <person name="Lucas S."/>
            <person name="Mishler D.B."/>
            <person name="Reski R."/>
            <person name="Grigoriev I."/>
            <person name="Quatrano R.S."/>
            <person name="Boore J.L."/>
        </authorList>
    </citation>
    <scope>NUCLEOTIDE SEQUENCE [LARGE SCALE GENOMIC DNA]</scope>
    <source>
        <strain evidence="5 6">cv. Gransden 2004</strain>
    </source>
</reference>